<dbReference type="AlphaFoldDB" id="A0A699WCT1"/>
<protein>
    <submittedName>
        <fullName evidence="1">Uncharacterized protein</fullName>
    </submittedName>
</protein>
<evidence type="ECO:0000313" key="1">
    <source>
        <dbReference type="EMBL" id="GFD45952.1"/>
    </source>
</evidence>
<accession>A0A699WCT1</accession>
<name>A0A699WCT1_TANCI</name>
<gene>
    <name evidence="1" type="ORF">Tci_917921</name>
</gene>
<dbReference type="EMBL" id="BKCJ011661562">
    <property type="protein sequence ID" value="GFD45952.1"/>
    <property type="molecule type" value="Genomic_DNA"/>
</dbReference>
<feature type="non-terminal residue" evidence="1">
    <location>
        <position position="1"/>
    </location>
</feature>
<reference evidence="1" key="1">
    <citation type="journal article" date="2019" name="Sci. Rep.">
        <title>Draft genome of Tanacetum cinerariifolium, the natural source of mosquito coil.</title>
        <authorList>
            <person name="Yamashiro T."/>
            <person name="Shiraishi A."/>
            <person name="Satake H."/>
            <person name="Nakayama K."/>
        </authorList>
    </citation>
    <scope>NUCLEOTIDE SEQUENCE</scope>
</reference>
<organism evidence="1">
    <name type="scientific">Tanacetum cinerariifolium</name>
    <name type="common">Dalmatian daisy</name>
    <name type="synonym">Chrysanthemum cinerariifolium</name>
    <dbReference type="NCBI Taxonomy" id="118510"/>
    <lineage>
        <taxon>Eukaryota</taxon>
        <taxon>Viridiplantae</taxon>
        <taxon>Streptophyta</taxon>
        <taxon>Embryophyta</taxon>
        <taxon>Tracheophyta</taxon>
        <taxon>Spermatophyta</taxon>
        <taxon>Magnoliopsida</taxon>
        <taxon>eudicotyledons</taxon>
        <taxon>Gunneridae</taxon>
        <taxon>Pentapetalae</taxon>
        <taxon>asterids</taxon>
        <taxon>campanulids</taxon>
        <taxon>Asterales</taxon>
        <taxon>Asteraceae</taxon>
        <taxon>Asteroideae</taxon>
        <taxon>Anthemideae</taxon>
        <taxon>Anthemidinae</taxon>
        <taxon>Tanacetum</taxon>
    </lineage>
</organism>
<sequence length="38" mass="4325">EAKEAESIKQHLQIVPDEDDDVFTEATPLVRKVPVVDY</sequence>
<proteinExistence type="predicted"/>
<comment type="caution">
    <text evidence="1">The sequence shown here is derived from an EMBL/GenBank/DDBJ whole genome shotgun (WGS) entry which is preliminary data.</text>
</comment>